<feature type="chain" id="PRO_5024340480" description="Lipoprotein" evidence="1">
    <location>
        <begin position="18"/>
        <end position="240"/>
    </location>
</feature>
<dbReference type="PROSITE" id="PS51257">
    <property type="entry name" value="PROKAR_LIPOPROTEIN"/>
    <property type="match status" value="1"/>
</dbReference>
<organism evidence="2 3">
    <name type="scientific">Alkalicaulis satelles</name>
    <dbReference type="NCBI Taxonomy" id="2609175"/>
    <lineage>
        <taxon>Bacteria</taxon>
        <taxon>Pseudomonadati</taxon>
        <taxon>Pseudomonadota</taxon>
        <taxon>Alphaproteobacteria</taxon>
        <taxon>Maricaulales</taxon>
        <taxon>Maricaulaceae</taxon>
        <taxon>Alkalicaulis</taxon>
    </lineage>
</organism>
<reference evidence="2 3" key="1">
    <citation type="submission" date="2019-09" db="EMBL/GenBank/DDBJ databases">
        <authorList>
            <person name="Kevbrin V."/>
            <person name="Grouzdev D.S."/>
        </authorList>
    </citation>
    <scope>NUCLEOTIDE SEQUENCE [LARGE SCALE GENOMIC DNA]</scope>
    <source>
        <strain evidence="2 3">G-192</strain>
    </source>
</reference>
<dbReference type="RefSeq" id="WP_150024101.1">
    <property type="nucleotide sequence ID" value="NZ_VWOJ01000005.1"/>
</dbReference>
<accession>A0A5M6Z8U7</accession>
<evidence type="ECO:0000313" key="3">
    <source>
        <dbReference type="Proteomes" id="UP000325122"/>
    </source>
</evidence>
<keyword evidence="1" id="KW-0732">Signal</keyword>
<comment type="caution">
    <text evidence="2">The sequence shown here is derived from an EMBL/GenBank/DDBJ whole genome shotgun (WGS) entry which is preliminary data.</text>
</comment>
<feature type="signal peptide" evidence="1">
    <location>
        <begin position="1"/>
        <end position="17"/>
    </location>
</feature>
<evidence type="ECO:0000313" key="2">
    <source>
        <dbReference type="EMBL" id="KAA5801082.1"/>
    </source>
</evidence>
<proteinExistence type="predicted"/>
<name>A0A5M6Z8U7_9PROT</name>
<dbReference type="AlphaFoldDB" id="A0A5M6Z8U7"/>
<keyword evidence="3" id="KW-1185">Reference proteome</keyword>
<evidence type="ECO:0000256" key="1">
    <source>
        <dbReference type="SAM" id="SignalP"/>
    </source>
</evidence>
<evidence type="ECO:0008006" key="4">
    <source>
        <dbReference type="Google" id="ProtNLM"/>
    </source>
</evidence>
<dbReference type="EMBL" id="VWOJ01000005">
    <property type="protein sequence ID" value="KAA5801082.1"/>
    <property type="molecule type" value="Genomic_DNA"/>
</dbReference>
<dbReference type="Proteomes" id="UP000325122">
    <property type="component" value="Unassembled WGS sequence"/>
</dbReference>
<protein>
    <recommendedName>
        <fullName evidence="4">Lipoprotein</fullName>
    </recommendedName>
</protein>
<gene>
    <name evidence="2" type="ORF">F1654_13600</name>
</gene>
<sequence>MKYAVLMAGACALALTACNGAPDSDPVEDEAAGLAEQAEEAIEGADEALDDAVSDVADAADDAVDELTGPAGLIEGLSALCGQSFAGSITSPDDPRDEAFAGRDLVMHVRECFEDEVRVPFHVGDDHSRTWLITRLDDGRLRLKHDHRKEDGSEDVLTQYGGETVMPPAGARADFVVDTFSQELFVREGIPESATNIWIMELTETAFYYRLTRENRFFEVTFDLTEEVDTPPTPWGWEDE</sequence>